<evidence type="ECO:0000313" key="1">
    <source>
        <dbReference type="EMBL" id="KAL3280007.1"/>
    </source>
</evidence>
<name>A0ABD2NNH3_9CUCU</name>
<keyword evidence="2" id="KW-1185">Reference proteome</keyword>
<dbReference type="EMBL" id="JABFTP020000124">
    <property type="protein sequence ID" value="KAL3280007.1"/>
    <property type="molecule type" value="Genomic_DNA"/>
</dbReference>
<dbReference type="AlphaFoldDB" id="A0ABD2NNH3"/>
<gene>
    <name evidence="1" type="ORF">HHI36_017515</name>
</gene>
<accession>A0ABD2NNH3</accession>
<comment type="caution">
    <text evidence="1">The sequence shown here is derived from an EMBL/GenBank/DDBJ whole genome shotgun (WGS) entry which is preliminary data.</text>
</comment>
<organism evidence="1 2">
    <name type="scientific">Cryptolaemus montrouzieri</name>
    <dbReference type="NCBI Taxonomy" id="559131"/>
    <lineage>
        <taxon>Eukaryota</taxon>
        <taxon>Metazoa</taxon>
        <taxon>Ecdysozoa</taxon>
        <taxon>Arthropoda</taxon>
        <taxon>Hexapoda</taxon>
        <taxon>Insecta</taxon>
        <taxon>Pterygota</taxon>
        <taxon>Neoptera</taxon>
        <taxon>Endopterygota</taxon>
        <taxon>Coleoptera</taxon>
        <taxon>Polyphaga</taxon>
        <taxon>Cucujiformia</taxon>
        <taxon>Coccinelloidea</taxon>
        <taxon>Coccinellidae</taxon>
        <taxon>Scymninae</taxon>
        <taxon>Scymnini</taxon>
        <taxon>Cryptolaemus</taxon>
    </lineage>
</organism>
<proteinExistence type="predicted"/>
<evidence type="ECO:0000313" key="2">
    <source>
        <dbReference type="Proteomes" id="UP001516400"/>
    </source>
</evidence>
<protein>
    <submittedName>
        <fullName evidence="1">Uncharacterized protein</fullName>
    </submittedName>
</protein>
<reference evidence="1 2" key="1">
    <citation type="journal article" date="2021" name="BMC Biol.">
        <title>Horizontally acquired antibacterial genes associated with adaptive radiation of ladybird beetles.</title>
        <authorList>
            <person name="Li H.S."/>
            <person name="Tang X.F."/>
            <person name="Huang Y.H."/>
            <person name="Xu Z.Y."/>
            <person name="Chen M.L."/>
            <person name="Du X.Y."/>
            <person name="Qiu B.Y."/>
            <person name="Chen P.T."/>
            <person name="Zhang W."/>
            <person name="Slipinski A."/>
            <person name="Escalona H.E."/>
            <person name="Waterhouse R.M."/>
            <person name="Zwick A."/>
            <person name="Pang H."/>
        </authorList>
    </citation>
    <scope>NUCLEOTIDE SEQUENCE [LARGE SCALE GENOMIC DNA]</scope>
    <source>
        <strain evidence="1">SYSU2018</strain>
    </source>
</reference>
<dbReference type="Proteomes" id="UP001516400">
    <property type="component" value="Unassembled WGS sequence"/>
</dbReference>
<sequence length="116" mass="13744">MYYMEDVKKWKSQTGLFFGQLPHETLTNVEMLKYLIRLPEDSEVSLSSYASHYKSPKAYVPRVYYNRPVPIKHVATIDLRIRNLYEEKVASEYTDKICSDADFALEHFLEKSRENK</sequence>